<keyword evidence="1" id="KW-0511">Multifunctional enzyme</keyword>
<dbReference type="EC" id="3.1.-.-" evidence="1"/>
<evidence type="ECO:0000313" key="3">
    <source>
        <dbReference type="EMBL" id="CAH1801045.1"/>
    </source>
</evidence>
<keyword evidence="1" id="KW-0158">Chromosome</keyword>
<comment type="caution">
    <text evidence="3">The sequence shown here is derived from an EMBL/GenBank/DDBJ whole genome shotgun (WGS) entry which is preliminary data.</text>
</comment>
<dbReference type="GO" id="GO:0005737">
    <property type="term" value="C:cytoplasm"/>
    <property type="evidence" value="ECO:0007669"/>
    <property type="project" value="TreeGrafter"/>
</dbReference>
<keyword evidence="1" id="KW-0378">Hydrolase</keyword>
<dbReference type="GO" id="GO:0003677">
    <property type="term" value="F:DNA binding"/>
    <property type="evidence" value="ECO:0007669"/>
    <property type="project" value="UniProtKB-UniRule"/>
</dbReference>
<dbReference type="GO" id="GO:0017108">
    <property type="term" value="F:5'-flap endonuclease activity"/>
    <property type="evidence" value="ECO:0007669"/>
    <property type="project" value="UniProtKB-UniRule"/>
</dbReference>
<keyword evidence="1" id="KW-0408">Iron</keyword>
<comment type="catalytic activity">
    <reaction evidence="1">
        <text>ATP + H2O = ADP + phosphate + H(+)</text>
        <dbReference type="Rhea" id="RHEA:13065"/>
        <dbReference type="ChEBI" id="CHEBI:15377"/>
        <dbReference type="ChEBI" id="CHEBI:15378"/>
        <dbReference type="ChEBI" id="CHEBI:30616"/>
        <dbReference type="ChEBI" id="CHEBI:43474"/>
        <dbReference type="ChEBI" id="CHEBI:456216"/>
        <dbReference type="EC" id="3.6.4.12"/>
    </reaction>
</comment>
<dbReference type="Gene3D" id="3.40.50.300">
    <property type="entry name" value="P-loop containing nucleotide triphosphate hydrolases"/>
    <property type="match status" value="1"/>
</dbReference>
<dbReference type="GO" id="GO:0071932">
    <property type="term" value="P:replication fork reversal"/>
    <property type="evidence" value="ECO:0007669"/>
    <property type="project" value="TreeGrafter"/>
</dbReference>
<keyword evidence="1" id="KW-0411">Iron-sulfur</keyword>
<dbReference type="GO" id="GO:0017116">
    <property type="term" value="F:single-stranded DNA helicase activity"/>
    <property type="evidence" value="ECO:0007669"/>
    <property type="project" value="UniProtKB-UniRule"/>
</dbReference>
<keyword evidence="4" id="KW-1185">Reference proteome</keyword>
<keyword evidence="1" id="KW-0540">Nuclease</keyword>
<reference evidence="3" key="1">
    <citation type="submission" date="2022-03" db="EMBL/GenBank/DDBJ databases">
        <authorList>
            <person name="Martin C."/>
        </authorList>
    </citation>
    <scope>NUCLEOTIDE SEQUENCE</scope>
</reference>
<keyword evidence="1" id="KW-0234">DNA repair</keyword>
<dbReference type="EMBL" id="CAIIXF020000012">
    <property type="protein sequence ID" value="CAH1801045.1"/>
    <property type="molecule type" value="Genomic_DNA"/>
</dbReference>
<accession>A0A8S4Q6M1</accession>
<comment type="subcellular location">
    <subcellularLocation>
        <location evidence="1">Nucleus</location>
    </subcellularLocation>
    <subcellularLocation>
        <location evidence="1">Chromosome</location>
    </subcellularLocation>
</comment>
<keyword evidence="1" id="KW-0479">Metal-binding</keyword>
<dbReference type="CDD" id="cd18808">
    <property type="entry name" value="SF1_C_Upf1"/>
    <property type="match status" value="1"/>
</dbReference>
<keyword evidence="1" id="KW-0539">Nucleus</keyword>
<keyword evidence="1" id="KW-0238">DNA-binding</keyword>
<dbReference type="GO" id="GO:0005694">
    <property type="term" value="C:chromosome"/>
    <property type="evidence" value="ECO:0007669"/>
    <property type="project" value="UniProtKB-SubCell"/>
</dbReference>
<evidence type="ECO:0000313" key="4">
    <source>
        <dbReference type="Proteomes" id="UP000749559"/>
    </source>
</evidence>
<comment type="function">
    <text evidence="1">Key enzyme involved in DNA replication and DNA repair. Involved in Okazaki fragments processing by cleaving long flaps that escape FEN1: flaps that are longer than 27 nucleotides are coated by replication protein A complex (RPA), leading to recruit DNA2 which cleaves the flap until it is too short to bind RPA and becomes a substrate for FEN1. Also involved in 5'-end resection of DNA during double-strand break (DSB) repair by mediating the cleavage of 5'-ssDNA.</text>
</comment>
<dbReference type="GO" id="GO:0046872">
    <property type="term" value="F:metal ion binding"/>
    <property type="evidence" value="ECO:0007669"/>
    <property type="project" value="UniProtKB-UniRule"/>
</dbReference>
<dbReference type="GO" id="GO:0033567">
    <property type="term" value="P:DNA replication, Okazaki fragment processing"/>
    <property type="evidence" value="ECO:0007669"/>
    <property type="project" value="UniProtKB-UniRule"/>
</dbReference>
<dbReference type="EC" id="3.6.4.12" evidence="1"/>
<evidence type="ECO:0000256" key="1">
    <source>
        <dbReference type="RuleBase" id="RU367041"/>
    </source>
</evidence>
<dbReference type="Pfam" id="PF13087">
    <property type="entry name" value="AAA_12"/>
    <property type="match status" value="1"/>
</dbReference>
<dbReference type="InterPro" id="IPR041679">
    <property type="entry name" value="DNA2/NAM7-like_C"/>
</dbReference>
<dbReference type="InterPro" id="IPR027417">
    <property type="entry name" value="P-loop_NTPase"/>
</dbReference>
<feature type="domain" description="DNA2/NAM7 helicase-like C-terminal" evidence="2">
    <location>
        <begin position="22"/>
        <end position="187"/>
    </location>
</feature>
<dbReference type="GO" id="GO:0005634">
    <property type="term" value="C:nucleus"/>
    <property type="evidence" value="ECO:0007669"/>
    <property type="project" value="UniProtKB-SubCell"/>
</dbReference>
<sequence>GALQCGTTAVANQRLVLNTEPLQSKAKWIETSLSDTSSPVVFLDTSQIDAHDSVDEQGLVKNEAEVEIVCEITDTLIQCGAKPEDIGVIAPYRNQVKLIKEKFIRHGANIGLGSHNGIGHGINNGTASVEVNTVDQYQGRDKEIIIVSFVRSSNDPNTPVGELLKDSRRLNVAITRAKCKLILLGNKSTLVSYEPIKTILDALIPEQVVQLTR</sequence>
<keyword evidence="1" id="KW-0004">4Fe-4S</keyword>
<keyword evidence="1" id="KW-0547">Nucleotide-binding</keyword>
<evidence type="ECO:0000259" key="2">
    <source>
        <dbReference type="Pfam" id="PF13087"/>
    </source>
</evidence>
<dbReference type="PANTHER" id="PTHR10887">
    <property type="entry name" value="DNA2/NAM7 HELICASE FAMILY"/>
    <property type="match status" value="1"/>
</dbReference>
<keyword evidence="1" id="KW-0235">DNA replication</keyword>
<dbReference type="GO" id="GO:0051539">
    <property type="term" value="F:4 iron, 4 sulfur cluster binding"/>
    <property type="evidence" value="ECO:0007669"/>
    <property type="project" value="UniProtKB-UniRule"/>
</dbReference>
<protein>
    <recommendedName>
        <fullName evidence="1">DNA replication ATP-dependent helicase/nuclease</fullName>
        <ecNumber evidence="1">3.1.-.-</ecNumber>
        <ecNumber evidence="1">3.6.4.12</ecNumber>
    </recommendedName>
</protein>
<dbReference type="InterPro" id="IPR045055">
    <property type="entry name" value="DNA2/NAM7-like"/>
</dbReference>
<dbReference type="OrthoDB" id="6513042at2759"/>
<name>A0A8S4Q6M1_OWEFU</name>
<organism evidence="3 4">
    <name type="scientific">Owenia fusiformis</name>
    <name type="common">Polychaete worm</name>
    <dbReference type="NCBI Taxonomy" id="6347"/>
    <lineage>
        <taxon>Eukaryota</taxon>
        <taxon>Metazoa</taxon>
        <taxon>Spiralia</taxon>
        <taxon>Lophotrochozoa</taxon>
        <taxon>Annelida</taxon>
        <taxon>Polychaeta</taxon>
        <taxon>Sedentaria</taxon>
        <taxon>Canalipalpata</taxon>
        <taxon>Sabellida</taxon>
        <taxon>Oweniida</taxon>
        <taxon>Oweniidae</taxon>
        <taxon>Owenia</taxon>
    </lineage>
</organism>
<dbReference type="GO" id="GO:0005524">
    <property type="term" value="F:ATP binding"/>
    <property type="evidence" value="ECO:0007669"/>
    <property type="project" value="UniProtKB-UniRule"/>
</dbReference>
<dbReference type="InterPro" id="IPR047187">
    <property type="entry name" value="SF1_C_Upf1"/>
</dbReference>
<dbReference type="GO" id="GO:0006281">
    <property type="term" value="P:DNA repair"/>
    <property type="evidence" value="ECO:0007669"/>
    <property type="project" value="UniProtKB-KW"/>
</dbReference>
<keyword evidence="1" id="KW-0067">ATP-binding</keyword>
<gene>
    <name evidence="3" type="ORF">OFUS_LOCUS24869</name>
</gene>
<comment type="similarity">
    <text evidence="1">Belongs to the DNA2/NAM7 helicase family.</text>
</comment>
<feature type="non-terminal residue" evidence="3">
    <location>
        <position position="1"/>
    </location>
</feature>
<dbReference type="PANTHER" id="PTHR10887:SF433">
    <property type="entry name" value="DNA REPLICATION ATP-DEPENDENT HELICASE_NUCLEASE DNA2"/>
    <property type="match status" value="1"/>
</dbReference>
<keyword evidence="1" id="KW-0227">DNA damage</keyword>
<dbReference type="Proteomes" id="UP000749559">
    <property type="component" value="Unassembled WGS sequence"/>
</dbReference>
<dbReference type="SUPFAM" id="SSF52540">
    <property type="entry name" value="P-loop containing nucleoside triphosphate hydrolases"/>
    <property type="match status" value="1"/>
</dbReference>
<dbReference type="AlphaFoldDB" id="A0A8S4Q6M1"/>
<keyword evidence="1" id="KW-0347">Helicase</keyword>
<proteinExistence type="inferred from homology"/>